<keyword evidence="3 6" id="KW-0812">Transmembrane</keyword>
<dbReference type="PANTHER" id="PTHR21324:SF2">
    <property type="entry name" value="EG:22E5.9 PROTEIN"/>
    <property type="match status" value="1"/>
</dbReference>
<gene>
    <name evidence="8" type="ORF">LOTGIDRAFT_217334</name>
</gene>
<protein>
    <recommendedName>
        <fullName evidence="7">CWH43-like N-terminal domain-containing protein</fullName>
    </recommendedName>
</protein>
<dbReference type="OrthoDB" id="191706at2759"/>
<evidence type="ECO:0000256" key="5">
    <source>
        <dbReference type="ARBA" id="ARBA00023136"/>
    </source>
</evidence>
<feature type="transmembrane region" description="Helical" evidence="6">
    <location>
        <begin position="127"/>
        <end position="147"/>
    </location>
</feature>
<accession>V4A4E6</accession>
<evidence type="ECO:0000256" key="2">
    <source>
        <dbReference type="ARBA" id="ARBA00006565"/>
    </source>
</evidence>
<feature type="transmembrane region" description="Helical" evidence="6">
    <location>
        <begin position="99"/>
        <end position="121"/>
    </location>
</feature>
<keyword evidence="5 6" id="KW-0472">Membrane</keyword>
<name>V4A4E6_LOTGI</name>
<evidence type="ECO:0000313" key="9">
    <source>
        <dbReference type="Proteomes" id="UP000030746"/>
    </source>
</evidence>
<proteinExistence type="inferred from homology"/>
<feature type="transmembrane region" description="Helical" evidence="6">
    <location>
        <begin position="52"/>
        <end position="73"/>
    </location>
</feature>
<evidence type="ECO:0000256" key="3">
    <source>
        <dbReference type="ARBA" id="ARBA00022692"/>
    </source>
</evidence>
<dbReference type="GO" id="GO:0012505">
    <property type="term" value="C:endomembrane system"/>
    <property type="evidence" value="ECO:0007669"/>
    <property type="project" value="UniProtKB-SubCell"/>
</dbReference>
<evidence type="ECO:0000256" key="1">
    <source>
        <dbReference type="ARBA" id="ARBA00004127"/>
    </source>
</evidence>
<dbReference type="CTD" id="20246705"/>
<comment type="subcellular location">
    <subcellularLocation>
        <location evidence="1">Endomembrane system</location>
        <topology evidence="1">Multi-pass membrane protein</topology>
    </subcellularLocation>
</comment>
<sequence>MANLLFWVPVVLTIYLPVAFLTTYGIAVRNGHVNKTFPYISDTGTVPPESCIFGQFLNIYALLAFIFMIMRYLQVKEYVLSTYRIGNTMTLTSRNRKLLVSKISLVIGILASIGASMVGNFQEDNVIVAHIIGAYMAFGLGGLYSWIQAVLSYYIPEIHGSSKAARHIRVLCCILATVAFILMNIFTALSMQKFKGDMKHWTPNQPGYDEHLIATISEWLLAFILSIFFSTFIIEFRQIGFNGSVVWINLPVEDEERLLQA</sequence>
<feature type="transmembrane region" description="Helical" evidence="6">
    <location>
        <begin position="168"/>
        <end position="191"/>
    </location>
</feature>
<evidence type="ECO:0000256" key="6">
    <source>
        <dbReference type="SAM" id="Phobius"/>
    </source>
</evidence>
<dbReference type="RefSeq" id="XP_009057646.1">
    <property type="nucleotide sequence ID" value="XM_009059398.1"/>
</dbReference>
<feature type="transmembrane region" description="Helical" evidence="6">
    <location>
        <begin position="7"/>
        <end position="27"/>
    </location>
</feature>
<evidence type="ECO:0000259" key="7">
    <source>
        <dbReference type="Pfam" id="PF10277"/>
    </source>
</evidence>
<keyword evidence="4 6" id="KW-1133">Transmembrane helix</keyword>
<evidence type="ECO:0000256" key="4">
    <source>
        <dbReference type="ARBA" id="ARBA00022989"/>
    </source>
</evidence>
<dbReference type="InterPro" id="IPR050911">
    <property type="entry name" value="DRAM/TMEM150_Autophagy_Mod"/>
</dbReference>
<dbReference type="EMBL" id="KB202237">
    <property type="protein sequence ID" value="ESO91577.1"/>
    <property type="molecule type" value="Genomic_DNA"/>
</dbReference>
<dbReference type="OMA" id="ATTFCFY"/>
<keyword evidence="9" id="KW-1185">Reference proteome</keyword>
<reference evidence="8 9" key="1">
    <citation type="journal article" date="2013" name="Nature">
        <title>Insights into bilaterian evolution from three spiralian genomes.</title>
        <authorList>
            <person name="Simakov O."/>
            <person name="Marletaz F."/>
            <person name="Cho S.J."/>
            <person name="Edsinger-Gonzales E."/>
            <person name="Havlak P."/>
            <person name="Hellsten U."/>
            <person name="Kuo D.H."/>
            <person name="Larsson T."/>
            <person name="Lv J."/>
            <person name="Arendt D."/>
            <person name="Savage R."/>
            <person name="Osoegawa K."/>
            <person name="de Jong P."/>
            <person name="Grimwood J."/>
            <person name="Chapman J.A."/>
            <person name="Shapiro H."/>
            <person name="Aerts A."/>
            <person name="Otillar R.P."/>
            <person name="Terry A.Y."/>
            <person name="Boore J.L."/>
            <person name="Grigoriev I.V."/>
            <person name="Lindberg D.R."/>
            <person name="Seaver E.C."/>
            <person name="Weisblat D.A."/>
            <person name="Putnam N.H."/>
            <person name="Rokhsar D.S."/>
        </authorList>
    </citation>
    <scope>NUCLEOTIDE SEQUENCE [LARGE SCALE GENOMIC DNA]</scope>
</reference>
<feature type="transmembrane region" description="Helical" evidence="6">
    <location>
        <begin position="211"/>
        <end position="234"/>
    </location>
</feature>
<dbReference type="KEGG" id="lgi:LOTGIDRAFT_217334"/>
<feature type="domain" description="CWH43-like N-terminal" evidence="7">
    <location>
        <begin position="6"/>
        <end position="238"/>
    </location>
</feature>
<dbReference type="PANTHER" id="PTHR21324">
    <property type="entry name" value="FASTING-INDUCIBLE INTEGRAL MEMBRANE PROTEIN TM6P1-RELATED"/>
    <property type="match status" value="1"/>
</dbReference>
<organism evidence="8 9">
    <name type="scientific">Lottia gigantea</name>
    <name type="common">Giant owl limpet</name>
    <dbReference type="NCBI Taxonomy" id="225164"/>
    <lineage>
        <taxon>Eukaryota</taxon>
        <taxon>Metazoa</taxon>
        <taxon>Spiralia</taxon>
        <taxon>Lophotrochozoa</taxon>
        <taxon>Mollusca</taxon>
        <taxon>Gastropoda</taxon>
        <taxon>Patellogastropoda</taxon>
        <taxon>Lottioidea</taxon>
        <taxon>Lottiidae</taxon>
        <taxon>Lottia</taxon>
    </lineage>
</organism>
<dbReference type="Proteomes" id="UP000030746">
    <property type="component" value="Unassembled WGS sequence"/>
</dbReference>
<evidence type="ECO:0000313" key="8">
    <source>
        <dbReference type="EMBL" id="ESO91577.1"/>
    </source>
</evidence>
<dbReference type="HOGENOM" id="CLU_059992_0_1_1"/>
<dbReference type="GeneID" id="20246705"/>
<dbReference type="InterPro" id="IPR019402">
    <property type="entry name" value="CWH43_N"/>
</dbReference>
<comment type="similarity">
    <text evidence="2">Belongs to the DRAM/TMEM150 family.</text>
</comment>
<dbReference type="AlphaFoldDB" id="V4A4E6"/>
<dbReference type="Pfam" id="PF10277">
    <property type="entry name" value="Frag1"/>
    <property type="match status" value="1"/>
</dbReference>